<name>A0AAV5ME06_9ROSI</name>
<organism evidence="3 4">
    <name type="scientific">Rubroshorea leprosula</name>
    <dbReference type="NCBI Taxonomy" id="152421"/>
    <lineage>
        <taxon>Eukaryota</taxon>
        <taxon>Viridiplantae</taxon>
        <taxon>Streptophyta</taxon>
        <taxon>Embryophyta</taxon>
        <taxon>Tracheophyta</taxon>
        <taxon>Spermatophyta</taxon>
        <taxon>Magnoliopsida</taxon>
        <taxon>eudicotyledons</taxon>
        <taxon>Gunneridae</taxon>
        <taxon>Pentapetalae</taxon>
        <taxon>rosids</taxon>
        <taxon>malvids</taxon>
        <taxon>Malvales</taxon>
        <taxon>Dipterocarpaceae</taxon>
        <taxon>Rubroshorea</taxon>
    </lineage>
</organism>
<keyword evidence="2" id="KW-0472">Membrane</keyword>
<dbReference type="Proteomes" id="UP001054252">
    <property type="component" value="Unassembled WGS sequence"/>
</dbReference>
<feature type="transmembrane region" description="Helical" evidence="2">
    <location>
        <begin position="74"/>
        <end position="93"/>
    </location>
</feature>
<comment type="caution">
    <text evidence="3">The sequence shown here is derived from an EMBL/GenBank/DDBJ whole genome shotgun (WGS) entry which is preliminary data.</text>
</comment>
<evidence type="ECO:0000256" key="2">
    <source>
        <dbReference type="SAM" id="Phobius"/>
    </source>
</evidence>
<sequence length="501" mass="55354">MVWVRDSLLALASFVTLMIAASHFLLVQDSNWANGPSRTARARIFWFVFGCYICILFVVVKWNRNVRRLLRFEIPEPIILYYGFVFNILLSVAFPEQTLLDIVICSLLAYSLFSLIEIVQPTINLGTLGLVLSVLSYKVCVTDTLWIWRVLFGLQCIMLPLWFWMVTRTKRDDGTEDTTGRETDDHDGGGVQVIDLDEPERRPAPVAREIQTTGSSTVDDDGGDHITVVDEEVPLGIPTAARRNVVDEAGRPAQMATNEGIVLPLHEAETGAQMPEIGRQELRAIIFYERRDAVINVRIGVLRDVVEEMRDAIVGSTERNVAADEVERDAADEEVSDEEVRDVVAQGVTDEVERDVATQVAEVARDATIAEAVTRYVMTDLSIQIPDDEGIVPPLQEDQIVECKPLVDQGIDSRGGSDDKGTEGMVPPPQEDQTIEDKHLVDQGIDNAGGSDCKGTKGIVLSPKEDQNVESEPSVDHQEKDIEGGSGESGQRGRENPDGSK</sequence>
<keyword evidence="2" id="KW-1133">Transmembrane helix</keyword>
<reference evidence="3 4" key="1">
    <citation type="journal article" date="2021" name="Commun. Biol.">
        <title>The genome of Shorea leprosula (Dipterocarpaceae) highlights the ecological relevance of drought in aseasonal tropical rainforests.</title>
        <authorList>
            <person name="Ng K.K.S."/>
            <person name="Kobayashi M.J."/>
            <person name="Fawcett J.A."/>
            <person name="Hatakeyama M."/>
            <person name="Paape T."/>
            <person name="Ng C.H."/>
            <person name="Ang C.C."/>
            <person name="Tnah L.H."/>
            <person name="Lee C.T."/>
            <person name="Nishiyama T."/>
            <person name="Sese J."/>
            <person name="O'Brien M.J."/>
            <person name="Copetti D."/>
            <person name="Mohd Noor M.I."/>
            <person name="Ong R.C."/>
            <person name="Putra M."/>
            <person name="Sireger I.Z."/>
            <person name="Indrioko S."/>
            <person name="Kosugi Y."/>
            <person name="Izuno A."/>
            <person name="Isagi Y."/>
            <person name="Lee S.L."/>
            <person name="Shimizu K.K."/>
        </authorList>
    </citation>
    <scope>NUCLEOTIDE SEQUENCE [LARGE SCALE GENOMIC DNA]</scope>
    <source>
        <strain evidence="3">214</strain>
    </source>
</reference>
<evidence type="ECO:0000313" key="3">
    <source>
        <dbReference type="EMBL" id="GKV47713.1"/>
    </source>
</evidence>
<feature type="compositionally biased region" description="Basic and acidic residues" evidence="1">
    <location>
        <begin position="491"/>
        <end position="501"/>
    </location>
</feature>
<feature type="compositionally biased region" description="Basic and acidic residues" evidence="1">
    <location>
        <begin position="474"/>
        <end position="483"/>
    </location>
</feature>
<gene>
    <name evidence="3" type="ORF">SLEP1_g54582</name>
</gene>
<keyword evidence="4" id="KW-1185">Reference proteome</keyword>
<feature type="compositionally biased region" description="Basic and acidic residues" evidence="1">
    <location>
        <begin position="173"/>
        <end position="188"/>
    </location>
</feature>
<accession>A0AAV5ME06</accession>
<feature type="transmembrane region" description="Helical" evidence="2">
    <location>
        <begin position="43"/>
        <end position="62"/>
    </location>
</feature>
<proteinExistence type="predicted"/>
<feature type="region of interest" description="Disordered" evidence="1">
    <location>
        <begin position="173"/>
        <end position="224"/>
    </location>
</feature>
<dbReference type="EMBL" id="BPVZ01000234">
    <property type="protein sequence ID" value="GKV47713.1"/>
    <property type="molecule type" value="Genomic_DNA"/>
</dbReference>
<feature type="transmembrane region" description="Helical" evidence="2">
    <location>
        <begin position="123"/>
        <end position="139"/>
    </location>
</feature>
<evidence type="ECO:0000256" key="1">
    <source>
        <dbReference type="SAM" id="MobiDB-lite"/>
    </source>
</evidence>
<keyword evidence="2" id="KW-0812">Transmembrane</keyword>
<feature type="transmembrane region" description="Helical" evidence="2">
    <location>
        <begin position="145"/>
        <end position="164"/>
    </location>
</feature>
<feature type="region of interest" description="Disordered" evidence="1">
    <location>
        <begin position="404"/>
        <end position="501"/>
    </location>
</feature>
<protein>
    <submittedName>
        <fullName evidence="3">Uncharacterized protein</fullName>
    </submittedName>
</protein>
<evidence type="ECO:0000313" key="4">
    <source>
        <dbReference type="Proteomes" id="UP001054252"/>
    </source>
</evidence>
<dbReference type="AlphaFoldDB" id="A0AAV5ME06"/>